<evidence type="ECO:0000256" key="1">
    <source>
        <dbReference type="SAM" id="SignalP"/>
    </source>
</evidence>
<reference evidence="3" key="1">
    <citation type="submission" date="2015-12" db="EMBL/GenBank/DDBJ databases">
        <authorList>
            <person name="Shamseldin A."/>
            <person name="Moawad H."/>
            <person name="Abd El-Rahim W.M."/>
            <person name="Sadowsky M.J."/>
        </authorList>
    </citation>
    <scope>NUCLEOTIDE SEQUENCE [LARGE SCALE GENOMIC DNA]</scope>
    <source>
        <strain evidence="3">JAM AC0309</strain>
    </source>
</reference>
<feature type="signal peptide" evidence="1">
    <location>
        <begin position="1"/>
        <end position="21"/>
    </location>
</feature>
<reference evidence="2 3" key="2">
    <citation type="submission" date="2016-01" db="EMBL/GenBank/DDBJ databases">
        <title>Microcella alkaliphila JAM AC0309 whole genome shotgun sequence.</title>
        <authorList>
            <person name="Kurata A."/>
            <person name="Hirose Y."/>
            <person name="Kishimoto N."/>
            <person name="Kobayashi T."/>
        </authorList>
    </citation>
    <scope>NUCLEOTIDE SEQUENCE [LARGE SCALE GENOMIC DNA]</scope>
    <source>
        <strain evidence="2 3">JAM AC0309</strain>
    </source>
</reference>
<gene>
    <name evidence="2" type="ORF">MalAC0309_0420</name>
</gene>
<protein>
    <submittedName>
        <fullName evidence="2">Transporter, major facilitator family protein</fullName>
    </submittedName>
</protein>
<name>A0A0U5BL37_9MICO</name>
<evidence type="ECO:0000313" key="3">
    <source>
        <dbReference type="Proteomes" id="UP000218965"/>
    </source>
</evidence>
<organism evidence="2 3">
    <name type="scientific">Microcella alkaliphila</name>
    <dbReference type="NCBI Taxonomy" id="279828"/>
    <lineage>
        <taxon>Bacteria</taxon>
        <taxon>Bacillati</taxon>
        <taxon>Actinomycetota</taxon>
        <taxon>Actinomycetes</taxon>
        <taxon>Micrococcales</taxon>
        <taxon>Microbacteriaceae</taxon>
        <taxon>Microcella</taxon>
    </lineage>
</organism>
<dbReference type="Proteomes" id="UP000218965">
    <property type="component" value="Chromosome"/>
</dbReference>
<feature type="chain" id="PRO_5006855317" evidence="1">
    <location>
        <begin position="22"/>
        <end position="83"/>
    </location>
</feature>
<dbReference type="EMBL" id="AP017315">
    <property type="protein sequence ID" value="BAU31292.1"/>
    <property type="molecule type" value="Genomic_DNA"/>
</dbReference>
<sequence>MVSAVAVMATPTASSPAAAIAATPAVVFFVVNAFMIEPFSSMLFPRRPGLGLSFPAHSVGHPEPHRGRFAPRSVSPVWGVLLE</sequence>
<keyword evidence="1" id="KW-0732">Signal</keyword>
<proteinExistence type="predicted"/>
<evidence type="ECO:0000313" key="2">
    <source>
        <dbReference type="EMBL" id="BAU31292.1"/>
    </source>
</evidence>
<dbReference type="KEGG" id="malk:MalAC0309_0420"/>
<accession>A0A0U5BL37</accession>
<dbReference type="AlphaFoldDB" id="A0A0U5BL37"/>